<accession>A0A2M8Z522</accession>
<dbReference type="SUPFAM" id="SSF54106">
    <property type="entry name" value="LysM domain"/>
    <property type="match status" value="2"/>
</dbReference>
<dbReference type="CDD" id="cd00118">
    <property type="entry name" value="LysM"/>
    <property type="match status" value="2"/>
</dbReference>
<gene>
    <name evidence="4" type="ORF">H171_2032</name>
</gene>
<dbReference type="GO" id="GO:0070492">
    <property type="term" value="F:oligosaccharide binding"/>
    <property type="evidence" value="ECO:0007669"/>
    <property type="project" value="TreeGrafter"/>
</dbReference>
<dbReference type="RefSeq" id="WP_100305011.1">
    <property type="nucleotide sequence ID" value="NZ_PGET01000001.1"/>
</dbReference>
<comment type="caution">
    <text evidence="4">The sequence shown here is derived from an EMBL/GenBank/DDBJ whole genome shotgun (WGS) entry which is preliminary data.</text>
</comment>
<dbReference type="PROSITE" id="PS51782">
    <property type="entry name" value="LYSM"/>
    <property type="match status" value="2"/>
</dbReference>
<dbReference type="OrthoDB" id="9769314at2"/>
<proteinExistence type="predicted"/>
<dbReference type="SMART" id="SM00636">
    <property type="entry name" value="Glyco_18"/>
    <property type="match status" value="1"/>
</dbReference>
<dbReference type="GO" id="GO:0016798">
    <property type="term" value="F:hydrolase activity, acting on glycosyl bonds"/>
    <property type="evidence" value="ECO:0007669"/>
    <property type="project" value="UniProtKB-KW"/>
</dbReference>
<evidence type="ECO:0000313" key="5">
    <source>
        <dbReference type="Proteomes" id="UP000231092"/>
    </source>
</evidence>
<dbReference type="InterPro" id="IPR001223">
    <property type="entry name" value="Glyco_hydro18_cat"/>
</dbReference>
<dbReference type="PANTHER" id="PTHR46066:SF2">
    <property type="entry name" value="CHITINASE DOMAIN-CONTAINING PROTEIN 1"/>
    <property type="match status" value="1"/>
</dbReference>
<dbReference type="Proteomes" id="UP000231092">
    <property type="component" value="Unassembled WGS sequence"/>
</dbReference>
<feature type="domain" description="LysM" evidence="2">
    <location>
        <begin position="2"/>
        <end position="46"/>
    </location>
</feature>
<evidence type="ECO:0000313" key="4">
    <source>
        <dbReference type="EMBL" id="PJJ28525.1"/>
    </source>
</evidence>
<organism evidence="4 5">
    <name type="scientific">[Clostridium] celerecrescens 18A</name>
    <dbReference type="NCBI Taxonomy" id="1286362"/>
    <lineage>
        <taxon>Bacteria</taxon>
        <taxon>Bacillati</taxon>
        <taxon>Bacillota</taxon>
        <taxon>Clostridia</taxon>
        <taxon>Lachnospirales</taxon>
        <taxon>Lachnospiraceae</taxon>
        <taxon>Lacrimispora</taxon>
    </lineage>
</organism>
<protein>
    <submittedName>
        <fullName evidence="4">Spore germination protein</fullName>
    </submittedName>
</protein>
<dbReference type="InterPro" id="IPR036779">
    <property type="entry name" value="LysM_dom_sf"/>
</dbReference>
<dbReference type="Gene3D" id="3.20.20.80">
    <property type="entry name" value="Glycosidases"/>
    <property type="match status" value="1"/>
</dbReference>
<dbReference type="Pfam" id="PF00704">
    <property type="entry name" value="Glyco_hydro_18"/>
    <property type="match status" value="1"/>
</dbReference>
<dbReference type="PROSITE" id="PS51910">
    <property type="entry name" value="GH18_2"/>
    <property type="match status" value="1"/>
</dbReference>
<evidence type="ECO:0000259" key="3">
    <source>
        <dbReference type="PROSITE" id="PS51910"/>
    </source>
</evidence>
<dbReference type="GO" id="GO:0008061">
    <property type="term" value="F:chitin binding"/>
    <property type="evidence" value="ECO:0007669"/>
    <property type="project" value="InterPro"/>
</dbReference>
<dbReference type="EMBL" id="PGET01000001">
    <property type="protein sequence ID" value="PJJ28525.1"/>
    <property type="molecule type" value="Genomic_DNA"/>
</dbReference>
<dbReference type="Gene3D" id="3.10.50.10">
    <property type="match status" value="1"/>
</dbReference>
<evidence type="ECO:0000256" key="1">
    <source>
        <dbReference type="ARBA" id="ARBA00023295"/>
    </source>
</evidence>
<sequence length="444" mass="50529">MIIHVVQPGETIHSISEYYKIPVDRLILENGITNPVNLAIGQTIIIVQPEILYTVRPGDTLNSIAKQHNVSPMELLRNNPYLSDRKFLYTGETIVINYQTNRTSTINTGGYAFPYIDKSVLIKTLPFLTYLTIFNYRASIEGEIIARADDTELIQLAKTYGVAPMLFVSTITEEGIASHEVNYEILNNPSLQDRLIDHALQTLKRKGYYGINIYVEDITFDNINRVADYLKKASAIFHAEGFRIVITVTPITDYDTPYVSFGKFDYAKLSDYVDGIIFASYDWARIYNYPNSVFPVNVLRELLDYVASIIPKEKIILGITTQGYDWTLPYVPGATAASVMSNNKAVQIAAENDLPIQFNDAAQSPYFYYKDRDGSMHVIWFKDAISFNARAGLAEEYNLQGLSIWTIMRFDVQMLFIINTQYYIEKLMESVMKQGCRPVARPKC</sequence>
<reference evidence="4 5" key="1">
    <citation type="submission" date="2017-11" db="EMBL/GenBank/DDBJ databases">
        <title>Understudied soil microbes with underappreciated capabilities: Untangling the Clostridium saccharolyticum group.</title>
        <authorList>
            <person name="Leschine S."/>
        </authorList>
    </citation>
    <scope>NUCLEOTIDE SEQUENCE [LARGE SCALE GENOMIC DNA]</scope>
    <source>
        <strain evidence="4 5">18A</strain>
    </source>
</reference>
<evidence type="ECO:0000259" key="2">
    <source>
        <dbReference type="PROSITE" id="PS51782"/>
    </source>
</evidence>
<name>A0A2M8Z522_9FIRM</name>
<dbReference type="GO" id="GO:0012505">
    <property type="term" value="C:endomembrane system"/>
    <property type="evidence" value="ECO:0007669"/>
    <property type="project" value="TreeGrafter"/>
</dbReference>
<dbReference type="SUPFAM" id="SSF51445">
    <property type="entry name" value="(Trans)glycosidases"/>
    <property type="match status" value="1"/>
</dbReference>
<keyword evidence="1" id="KW-0326">Glycosidase</keyword>
<dbReference type="PANTHER" id="PTHR46066">
    <property type="entry name" value="CHITINASE DOMAIN-CONTAINING PROTEIN 1 FAMILY MEMBER"/>
    <property type="match status" value="1"/>
</dbReference>
<dbReference type="InterPro" id="IPR029070">
    <property type="entry name" value="Chitinase_insertion_sf"/>
</dbReference>
<dbReference type="GO" id="GO:0005975">
    <property type="term" value="P:carbohydrate metabolic process"/>
    <property type="evidence" value="ECO:0007669"/>
    <property type="project" value="InterPro"/>
</dbReference>
<dbReference type="InterPro" id="IPR018392">
    <property type="entry name" value="LysM"/>
</dbReference>
<keyword evidence="1" id="KW-0378">Hydrolase</keyword>
<dbReference type="InterPro" id="IPR011583">
    <property type="entry name" value="Chitinase_II/V-like_cat"/>
</dbReference>
<dbReference type="InterPro" id="IPR017853">
    <property type="entry name" value="GH"/>
</dbReference>
<feature type="domain" description="GH18" evidence="3">
    <location>
        <begin position="93"/>
        <end position="435"/>
    </location>
</feature>
<dbReference type="Gene3D" id="3.10.350.10">
    <property type="entry name" value="LysM domain"/>
    <property type="match status" value="2"/>
</dbReference>
<dbReference type="AlphaFoldDB" id="A0A2M8Z522"/>
<feature type="domain" description="LysM" evidence="2">
    <location>
        <begin position="51"/>
        <end position="96"/>
    </location>
</feature>
<dbReference type="SMART" id="SM00257">
    <property type="entry name" value="LysM"/>
    <property type="match status" value="2"/>
</dbReference>
<dbReference type="Pfam" id="PF01476">
    <property type="entry name" value="LysM"/>
    <property type="match status" value="2"/>
</dbReference>